<organism evidence="2 3">
    <name type="scientific">Meloidogyne floridensis</name>
    <dbReference type="NCBI Taxonomy" id="298350"/>
    <lineage>
        <taxon>Eukaryota</taxon>
        <taxon>Metazoa</taxon>
        <taxon>Ecdysozoa</taxon>
        <taxon>Nematoda</taxon>
        <taxon>Chromadorea</taxon>
        <taxon>Rhabditida</taxon>
        <taxon>Tylenchina</taxon>
        <taxon>Tylenchomorpha</taxon>
        <taxon>Tylenchoidea</taxon>
        <taxon>Meloidogynidae</taxon>
        <taxon>Meloidogyninae</taxon>
        <taxon>Meloidogyne</taxon>
    </lineage>
</organism>
<feature type="compositionally biased region" description="Low complexity" evidence="1">
    <location>
        <begin position="362"/>
        <end position="376"/>
    </location>
</feature>
<evidence type="ECO:0000256" key="1">
    <source>
        <dbReference type="SAM" id="MobiDB-lite"/>
    </source>
</evidence>
<dbReference type="SUPFAM" id="SSF49313">
    <property type="entry name" value="Cadherin-like"/>
    <property type="match status" value="1"/>
</dbReference>
<reference evidence="3" key="1">
    <citation type="submission" date="2022-11" db="UniProtKB">
        <authorList>
            <consortium name="WormBaseParasite"/>
        </authorList>
    </citation>
    <scope>IDENTIFICATION</scope>
</reference>
<feature type="region of interest" description="Disordered" evidence="1">
    <location>
        <begin position="332"/>
        <end position="351"/>
    </location>
</feature>
<dbReference type="GO" id="GO:0005509">
    <property type="term" value="F:calcium ion binding"/>
    <property type="evidence" value="ECO:0007669"/>
    <property type="project" value="InterPro"/>
</dbReference>
<accession>A0A915NS07</accession>
<feature type="compositionally biased region" description="Acidic residues" evidence="1">
    <location>
        <begin position="547"/>
        <end position="558"/>
    </location>
</feature>
<dbReference type="Gene3D" id="2.60.40.60">
    <property type="entry name" value="Cadherins"/>
    <property type="match status" value="1"/>
</dbReference>
<feature type="region of interest" description="Disordered" evidence="1">
    <location>
        <begin position="306"/>
        <end position="327"/>
    </location>
</feature>
<feature type="compositionally biased region" description="Pro residues" evidence="1">
    <location>
        <begin position="522"/>
        <end position="531"/>
    </location>
</feature>
<dbReference type="AlphaFoldDB" id="A0A915NS07"/>
<dbReference type="Proteomes" id="UP000887560">
    <property type="component" value="Unplaced"/>
</dbReference>
<keyword evidence="2" id="KW-1185">Reference proteome</keyword>
<feature type="region of interest" description="Disordered" evidence="1">
    <location>
        <begin position="362"/>
        <end position="413"/>
    </location>
</feature>
<evidence type="ECO:0000313" key="3">
    <source>
        <dbReference type="WBParaSite" id="scf7180000421314.g6658"/>
    </source>
</evidence>
<dbReference type="InterPro" id="IPR015919">
    <property type="entry name" value="Cadherin-like_sf"/>
</dbReference>
<protein>
    <submittedName>
        <fullName evidence="3">Uncharacterized protein</fullName>
    </submittedName>
</protein>
<name>A0A915NS07_9BILA</name>
<proteinExistence type="predicted"/>
<dbReference type="WBParaSite" id="scf7180000421314.g6658">
    <property type="protein sequence ID" value="scf7180000421314.g6658"/>
    <property type="gene ID" value="scf7180000421314.g6658"/>
</dbReference>
<dbReference type="CDD" id="cd11304">
    <property type="entry name" value="Cadherin_repeat"/>
    <property type="match status" value="1"/>
</dbReference>
<feature type="region of interest" description="Disordered" evidence="1">
    <location>
        <begin position="516"/>
        <end position="558"/>
    </location>
</feature>
<dbReference type="GO" id="GO:0016020">
    <property type="term" value="C:membrane"/>
    <property type="evidence" value="ECO:0007669"/>
    <property type="project" value="InterPro"/>
</dbReference>
<sequence>LDFDSGLLFILNSLPTSNNSKQLFINLTVEAFNDISSFSSKNSGIANVLVRLPQKLIPTISFKYPIFKWNIFENSSVGTFIGKLELLNNNPSLPVNYSLLINKNQRKIPSIISIHPTNGEVYLANLIEEKQKIYEFNVLALIKLENGNVESCEGLIQINLKEKEEKPFLDNQNQFNLNSNRELNTPIPPTFKTEDEKIIETKENFVENNFLLNNFVRRPPPPPSIKQNISKISKKEETKNGQVLNEILLNTNNNNNDWLQQFLKGYTILRGTTTYSGSFTRGTIEFPSRRQTPDPACNPLVPRKTTASQVIADQQPPPPRPPRYRRDAHGTAALPTVEVKPMHRIQQNKPTTIIDNISLKSNQTTQSNQQLNNSSSPSIPKRRTSGSTGGIQKRRKKENILNIPEPPPRHSSGDLAAIKEKEINIDKNAQLLLHSFGRPLNSEELNNKILEEEQNNNNNYSQEKVFNNNIQIKNKKQKNNNCDSPTNIVGTSTNTSSDYLTMKPVHRAKPFKLVNEIEKESLPPPPPPPPQHRTTTKLYDCPIETNIDSDENEEIEEK</sequence>
<evidence type="ECO:0000313" key="2">
    <source>
        <dbReference type="Proteomes" id="UP000887560"/>
    </source>
</evidence>